<name>A0AAW0CFD7_9AGAR</name>
<evidence type="ECO:0000256" key="1">
    <source>
        <dbReference type="SAM" id="MobiDB-lite"/>
    </source>
</evidence>
<evidence type="ECO:0000313" key="2">
    <source>
        <dbReference type="EMBL" id="KAK7037147.1"/>
    </source>
</evidence>
<reference evidence="2 3" key="1">
    <citation type="journal article" date="2024" name="J Genomics">
        <title>Draft genome sequencing and assembly of Favolaschia claudopus CIRM-BRFM 2984 isolated from oak limbs.</title>
        <authorList>
            <person name="Navarro D."/>
            <person name="Drula E."/>
            <person name="Chaduli D."/>
            <person name="Cazenave R."/>
            <person name="Ahrendt S."/>
            <person name="Wang J."/>
            <person name="Lipzen A."/>
            <person name="Daum C."/>
            <person name="Barry K."/>
            <person name="Grigoriev I.V."/>
            <person name="Favel A."/>
            <person name="Rosso M.N."/>
            <person name="Martin F."/>
        </authorList>
    </citation>
    <scope>NUCLEOTIDE SEQUENCE [LARGE SCALE GENOMIC DNA]</scope>
    <source>
        <strain evidence="2 3">CIRM-BRFM 2984</strain>
    </source>
</reference>
<feature type="compositionally biased region" description="Acidic residues" evidence="1">
    <location>
        <begin position="102"/>
        <end position="123"/>
    </location>
</feature>
<gene>
    <name evidence="2" type="ORF">R3P38DRAFT_3481207</name>
</gene>
<evidence type="ECO:0008006" key="4">
    <source>
        <dbReference type="Google" id="ProtNLM"/>
    </source>
</evidence>
<dbReference type="EMBL" id="JAWWNJ010000018">
    <property type="protein sequence ID" value="KAK7037147.1"/>
    <property type="molecule type" value="Genomic_DNA"/>
</dbReference>
<feature type="region of interest" description="Disordered" evidence="1">
    <location>
        <begin position="71"/>
        <end position="150"/>
    </location>
</feature>
<comment type="caution">
    <text evidence="2">The sequence shown here is derived from an EMBL/GenBank/DDBJ whole genome shotgun (WGS) entry which is preliminary data.</text>
</comment>
<evidence type="ECO:0000313" key="3">
    <source>
        <dbReference type="Proteomes" id="UP001362999"/>
    </source>
</evidence>
<dbReference type="AlphaFoldDB" id="A0AAW0CFD7"/>
<feature type="non-terminal residue" evidence="2">
    <location>
        <position position="1"/>
    </location>
</feature>
<accession>A0AAW0CFD7</accession>
<keyword evidence="3" id="KW-1185">Reference proteome</keyword>
<sequence length="343" mass="37780">TCLTPAGTAGKKFVIFLTIFGELSASKYNDLCLQTKYSHGVSLFRAQLTEKLHPFPSDLSSCSSLLMPAPTKQRKGALRAAQTKKSTQTARSKAAEASAQTEDPDFVDETGAETEFEGDDQVEKDEGVGGGSKRKPLTDAQLDARKRRREDADILCPAEPPVKGRSRTSLWRDANGLTKKARSKQSTNLLSLWVNKTAAAPTAKLHPPMHLDTPPTGSDAKMANRLILFNGVKAYAEERHKRALQQLKDVEKLRVCPAPQRPKLRQRIRKARPGISASRAVAIPSGFGMTGHPKPTRQLWCNYLDQDTPKRPALQDLLADMVLRSTLVYYSRVLGIVVAIIRN</sequence>
<proteinExistence type="predicted"/>
<dbReference type="Proteomes" id="UP001362999">
    <property type="component" value="Unassembled WGS sequence"/>
</dbReference>
<organism evidence="2 3">
    <name type="scientific">Favolaschia claudopus</name>
    <dbReference type="NCBI Taxonomy" id="2862362"/>
    <lineage>
        <taxon>Eukaryota</taxon>
        <taxon>Fungi</taxon>
        <taxon>Dikarya</taxon>
        <taxon>Basidiomycota</taxon>
        <taxon>Agaricomycotina</taxon>
        <taxon>Agaricomycetes</taxon>
        <taxon>Agaricomycetidae</taxon>
        <taxon>Agaricales</taxon>
        <taxon>Marasmiineae</taxon>
        <taxon>Mycenaceae</taxon>
        <taxon>Favolaschia</taxon>
    </lineage>
</organism>
<protein>
    <recommendedName>
        <fullName evidence="4">Telomerase reverse transcriptase</fullName>
    </recommendedName>
</protein>